<evidence type="ECO:0000313" key="1">
    <source>
        <dbReference type="EMBL" id="KAH7318779.1"/>
    </source>
</evidence>
<dbReference type="EMBL" id="JAGPNK010000007">
    <property type="protein sequence ID" value="KAH7318779.1"/>
    <property type="molecule type" value="Genomic_DNA"/>
</dbReference>
<dbReference type="Proteomes" id="UP000813444">
    <property type="component" value="Unassembled WGS sequence"/>
</dbReference>
<gene>
    <name evidence="1" type="ORF">B0I35DRAFT_252398</name>
</gene>
<protein>
    <submittedName>
        <fullName evidence="1">Uncharacterized protein</fullName>
    </submittedName>
</protein>
<keyword evidence="2" id="KW-1185">Reference proteome</keyword>
<reference evidence="1" key="1">
    <citation type="journal article" date="2021" name="Nat. Commun.">
        <title>Genetic determinants of endophytism in the Arabidopsis root mycobiome.</title>
        <authorList>
            <person name="Mesny F."/>
            <person name="Miyauchi S."/>
            <person name="Thiergart T."/>
            <person name="Pickel B."/>
            <person name="Atanasova L."/>
            <person name="Karlsson M."/>
            <person name="Huettel B."/>
            <person name="Barry K.W."/>
            <person name="Haridas S."/>
            <person name="Chen C."/>
            <person name="Bauer D."/>
            <person name="Andreopoulos W."/>
            <person name="Pangilinan J."/>
            <person name="LaButti K."/>
            <person name="Riley R."/>
            <person name="Lipzen A."/>
            <person name="Clum A."/>
            <person name="Drula E."/>
            <person name="Henrissat B."/>
            <person name="Kohler A."/>
            <person name="Grigoriev I.V."/>
            <person name="Martin F.M."/>
            <person name="Hacquard S."/>
        </authorList>
    </citation>
    <scope>NUCLEOTIDE SEQUENCE</scope>
    <source>
        <strain evidence="1">MPI-CAGE-CH-0235</strain>
    </source>
</reference>
<dbReference type="AlphaFoldDB" id="A0A8K0SS04"/>
<sequence length="66" mass="7255">MQTHWVTLLGTGIIPTKSATTTNWYSPPVLIDSTRFVKSGTHHAQPCNFPLPPRELAQANAIQSIL</sequence>
<evidence type="ECO:0000313" key="2">
    <source>
        <dbReference type="Proteomes" id="UP000813444"/>
    </source>
</evidence>
<name>A0A8K0SS04_9HYPO</name>
<accession>A0A8K0SS04</accession>
<proteinExistence type="predicted"/>
<comment type="caution">
    <text evidence="1">The sequence shown here is derived from an EMBL/GenBank/DDBJ whole genome shotgun (WGS) entry which is preliminary data.</text>
</comment>
<organism evidence="1 2">
    <name type="scientific">Stachybotrys elegans</name>
    <dbReference type="NCBI Taxonomy" id="80388"/>
    <lineage>
        <taxon>Eukaryota</taxon>
        <taxon>Fungi</taxon>
        <taxon>Dikarya</taxon>
        <taxon>Ascomycota</taxon>
        <taxon>Pezizomycotina</taxon>
        <taxon>Sordariomycetes</taxon>
        <taxon>Hypocreomycetidae</taxon>
        <taxon>Hypocreales</taxon>
        <taxon>Stachybotryaceae</taxon>
        <taxon>Stachybotrys</taxon>
    </lineage>
</organism>